<accession>A0AAV9ZB68</accession>
<dbReference type="EMBL" id="JAWWNJ010000169">
    <property type="protein sequence ID" value="KAK6977419.1"/>
    <property type="molecule type" value="Genomic_DNA"/>
</dbReference>
<proteinExistence type="predicted"/>
<dbReference type="AlphaFoldDB" id="A0AAV9ZB68"/>
<evidence type="ECO:0000313" key="2">
    <source>
        <dbReference type="Proteomes" id="UP001362999"/>
    </source>
</evidence>
<comment type="caution">
    <text evidence="1">The sequence shown here is derived from an EMBL/GenBank/DDBJ whole genome shotgun (WGS) entry which is preliminary data.</text>
</comment>
<dbReference type="Proteomes" id="UP001362999">
    <property type="component" value="Unassembled WGS sequence"/>
</dbReference>
<evidence type="ECO:0000313" key="1">
    <source>
        <dbReference type="EMBL" id="KAK6977419.1"/>
    </source>
</evidence>
<keyword evidence="2" id="KW-1185">Reference proteome</keyword>
<sequence length="272" mass="30306">MRSGRPEYRDEILVPSPACWLPRRRDWPRGAQYPLHQSERRRRDVAEDNNVEADEGRELGEAFCEVVEPLADYVVRDHLTEAINKYWRYGSGSRKYAQPVPSPGSRRSLAFSSNRKVEAHLVSAGASSQLLGKFTPGRGQAGHLIANLSWVAASQRLRRSWVHGCPNSHSRLHPQNATATSWMPFKSRTTKFMCPAFGRGQDGPSWMSKPIALREPETRIAYLDNVERIPEMIQNAAVLAVKETVVALTAPDGGSLSVAPRASVIRRVATAI</sequence>
<gene>
    <name evidence="1" type="ORF">R3P38DRAFT_2810423</name>
</gene>
<organism evidence="1 2">
    <name type="scientific">Favolaschia claudopus</name>
    <dbReference type="NCBI Taxonomy" id="2862362"/>
    <lineage>
        <taxon>Eukaryota</taxon>
        <taxon>Fungi</taxon>
        <taxon>Dikarya</taxon>
        <taxon>Basidiomycota</taxon>
        <taxon>Agaricomycotina</taxon>
        <taxon>Agaricomycetes</taxon>
        <taxon>Agaricomycetidae</taxon>
        <taxon>Agaricales</taxon>
        <taxon>Marasmiineae</taxon>
        <taxon>Mycenaceae</taxon>
        <taxon>Favolaschia</taxon>
    </lineage>
</organism>
<protein>
    <submittedName>
        <fullName evidence="1">Uncharacterized protein</fullName>
    </submittedName>
</protein>
<name>A0AAV9ZB68_9AGAR</name>
<reference evidence="1 2" key="1">
    <citation type="journal article" date="2024" name="J Genomics">
        <title>Draft genome sequencing and assembly of Favolaschia claudopus CIRM-BRFM 2984 isolated from oak limbs.</title>
        <authorList>
            <person name="Navarro D."/>
            <person name="Drula E."/>
            <person name="Chaduli D."/>
            <person name="Cazenave R."/>
            <person name="Ahrendt S."/>
            <person name="Wang J."/>
            <person name="Lipzen A."/>
            <person name="Daum C."/>
            <person name="Barry K."/>
            <person name="Grigoriev I.V."/>
            <person name="Favel A."/>
            <person name="Rosso M.N."/>
            <person name="Martin F."/>
        </authorList>
    </citation>
    <scope>NUCLEOTIDE SEQUENCE [LARGE SCALE GENOMIC DNA]</scope>
    <source>
        <strain evidence="1 2">CIRM-BRFM 2984</strain>
    </source>
</reference>